<feature type="coiled-coil region" evidence="3">
    <location>
        <begin position="842"/>
        <end position="869"/>
    </location>
</feature>
<dbReference type="eggNOG" id="COG3292">
    <property type="taxonomic scope" value="Bacteria"/>
</dbReference>
<dbReference type="GO" id="GO:0052621">
    <property type="term" value="F:diguanylate cyclase activity"/>
    <property type="evidence" value="ECO:0007669"/>
    <property type="project" value="UniProtKB-EC"/>
</dbReference>
<dbReference type="Pfam" id="PF07494">
    <property type="entry name" value="Reg_prop"/>
    <property type="match status" value="8"/>
</dbReference>
<gene>
    <name evidence="7" type="ORF">DC28_06045</name>
</gene>
<keyword evidence="5" id="KW-0812">Transmembrane</keyword>
<evidence type="ECO:0000313" key="7">
    <source>
        <dbReference type="EMBL" id="KGE72791.1"/>
    </source>
</evidence>
<dbReference type="SUPFAM" id="SSF63829">
    <property type="entry name" value="Calcium-dependent phosphotriesterase"/>
    <property type="match status" value="3"/>
</dbReference>
<dbReference type="PANTHER" id="PTHR45138">
    <property type="entry name" value="REGULATORY COMPONENTS OF SENSORY TRANSDUCTION SYSTEM"/>
    <property type="match status" value="1"/>
</dbReference>
<dbReference type="EMBL" id="JNUP01000048">
    <property type="protein sequence ID" value="KGE72791.1"/>
    <property type="molecule type" value="Genomic_DNA"/>
</dbReference>
<evidence type="ECO:0000256" key="5">
    <source>
        <dbReference type="SAM" id="Phobius"/>
    </source>
</evidence>
<dbReference type="InterPro" id="IPR043128">
    <property type="entry name" value="Rev_trsase/Diguanyl_cyclase"/>
</dbReference>
<feature type="domain" description="GGDEF" evidence="6">
    <location>
        <begin position="900"/>
        <end position="1036"/>
    </location>
</feature>
<dbReference type="SUPFAM" id="SSF55073">
    <property type="entry name" value="Nucleotide cyclase"/>
    <property type="match status" value="1"/>
</dbReference>
<dbReference type="InterPro" id="IPR011110">
    <property type="entry name" value="Reg_prop"/>
</dbReference>
<dbReference type="InterPro" id="IPR013783">
    <property type="entry name" value="Ig-like_fold"/>
</dbReference>
<evidence type="ECO:0000256" key="1">
    <source>
        <dbReference type="ARBA" id="ARBA00012528"/>
    </source>
</evidence>
<dbReference type="PROSITE" id="PS50887">
    <property type="entry name" value="GGDEF"/>
    <property type="match status" value="1"/>
</dbReference>
<dbReference type="GO" id="GO:0043709">
    <property type="term" value="P:cell adhesion involved in single-species biofilm formation"/>
    <property type="evidence" value="ECO:0007669"/>
    <property type="project" value="TreeGrafter"/>
</dbReference>
<sequence length="1038" mass="115481">MNTKYYPCNPAGLRGSIRRFGILGFLLLAALGFSQTMYFDQIDRRDGLASSSVSGILQDTYGFLWIGTQSGLHRYDGYRFELFEYEPFNVESLSGNVVQTLYMDDAHNRIWVGTYQGLNSIDLTTLKVTRYPSLPNNVIVSILRDSQDDIWVGTLGGLHRLPRGETDFVPAPPSRTAAADQGSPPEDPLATETIRDIFEDTQGNLWVGVVNAGLYRLDREAGQFVLAAGGAAMGLAPERTLSSPHVMDIEELGDGSLVLGIWGAGLAFFDPGTVRVTREQSFLAGPGDEQKNNFVYKIMQTRDGRIFAGTWGGGLFVFDSQDRSLEHYVPNPGTPGALAHDIVYSLFQDAGGIIWIGTHGNGINKYNPRTKAFQEMVHSPGDPGSLSTGTVTSILRDSRGRLWIGTYNGGLNLQTREGGDFRRFATSAAQRADRIQNDIIRVIYEDDSQTVWVGTNLGLHRFNEESEQFDFFSPLEQGGNLPDQTILSILQGPDDLLWLGTYSSGLALWSPETGTVAQYRHNPSRENSLSHNLIYALEEHPQNSIWVATNSGLNLFEPERQRFTRFTYDGTREGLAGGSVRSLLVDRQGNTWAGTTEGGITIISPQGEVVRHITKEHGLPSNTVTSITQDVLSNIWAGTNRGIAQVSIRDGAVSLFSRQQGLSNDEFASGAFSDETRDGMLYFGTQSGLAKVDPRQISKPEEVPRVKLTNLYLYSQKVWPREDDREEKRLEVPFDRNYLRIEYSALDFTAPSQLRYRYMLQGFDRDWIEAGSRREVTYTNLPGGTYAFYVVDVRDTTSSLDKLEPQLILEVEVNPALSWWAFLLYGAGLLLMGYGVTQIRVTKALNSQIEELTETRAKLEQANEQLNYISYHDSLTGVGNRRMYQDVIESEWKRCRRTGSNLSLIEVDLDYFKLYNDTLGHPKGDEILITVAKLLQEVTARPGDSVCRIGGEEFMLVLPNTHLDGALTVARRLQALLRERAIPHPKSNVGSYVTLSAGVGTMVPKDNDYRVLVEAVDSALYRAKEGGRNRICVGELAE</sequence>
<dbReference type="InterPro" id="IPR011123">
    <property type="entry name" value="Y_Y_Y"/>
</dbReference>
<dbReference type="Gene3D" id="2.60.40.10">
    <property type="entry name" value="Immunoglobulins"/>
    <property type="match status" value="1"/>
</dbReference>
<keyword evidence="5" id="KW-1133">Transmembrane helix</keyword>
<evidence type="ECO:0000259" key="6">
    <source>
        <dbReference type="PROSITE" id="PS50887"/>
    </source>
</evidence>
<evidence type="ECO:0000313" key="8">
    <source>
        <dbReference type="Proteomes" id="UP000029692"/>
    </source>
</evidence>
<feature type="transmembrane region" description="Helical" evidence="5">
    <location>
        <begin position="20"/>
        <end position="39"/>
    </location>
</feature>
<evidence type="ECO:0000256" key="3">
    <source>
        <dbReference type="SAM" id="Coils"/>
    </source>
</evidence>
<dbReference type="GO" id="GO:0005886">
    <property type="term" value="C:plasma membrane"/>
    <property type="evidence" value="ECO:0007669"/>
    <property type="project" value="TreeGrafter"/>
</dbReference>
<comment type="caution">
    <text evidence="7">The sequence shown here is derived from an EMBL/GenBank/DDBJ whole genome shotgun (WGS) entry which is preliminary data.</text>
</comment>
<dbReference type="FunFam" id="3.30.70.270:FF:000001">
    <property type="entry name" value="Diguanylate cyclase domain protein"/>
    <property type="match status" value="1"/>
</dbReference>
<dbReference type="CDD" id="cd01949">
    <property type="entry name" value="GGDEF"/>
    <property type="match status" value="1"/>
</dbReference>
<keyword evidence="8" id="KW-1185">Reference proteome</keyword>
<dbReference type="NCBIfam" id="TIGR00254">
    <property type="entry name" value="GGDEF"/>
    <property type="match status" value="1"/>
</dbReference>
<dbReference type="Gene3D" id="3.30.70.270">
    <property type="match status" value="1"/>
</dbReference>
<reference evidence="7 8" key="1">
    <citation type="submission" date="2014-05" db="EMBL/GenBank/DDBJ databases">
        <title>De novo Genome Sequence of Spirocheata sp.</title>
        <authorList>
            <person name="Shivani Y."/>
            <person name="Subhash Y."/>
            <person name="Tushar L."/>
            <person name="Sasikala C."/>
            <person name="Ramana C.V."/>
        </authorList>
    </citation>
    <scope>NUCLEOTIDE SEQUENCE [LARGE SCALE GENOMIC DNA]</scope>
    <source>
        <strain evidence="7 8">JC230</strain>
    </source>
</reference>
<keyword evidence="3" id="KW-0175">Coiled coil</keyword>
<dbReference type="InterPro" id="IPR015943">
    <property type="entry name" value="WD40/YVTN_repeat-like_dom_sf"/>
</dbReference>
<dbReference type="Proteomes" id="UP000029692">
    <property type="component" value="Unassembled WGS sequence"/>
</dbReference>
<dbReference type="eggNOG" id="COG3706">
    <property type="taxonomic scope" value="Bacteria"/>
</dbReference>
<proteinExistence type="predicted"/>
<dbReference type="AlphaFoldDB" id="A0A098QZ49"/>
<keyword evidence="5" id="KW-0472">Membrane</keyword>
<dbReference type="PANTHER" id="PTHR45138:SF9">
    <property type="entry name" value="DIGUANYLATE CYCLASE DGCM-RELATED"/>
    <property type="match status" value="1"/>
</dbReference>
<evidence type="ECO:0000256" key="2">
    <source>
        <dbReference type="ARBA" id="ARBA00034247"/>
    </source>
</evidence>
<name>A0A098QZ49_9SPIO</name>
<accession>A0A098QZ49</accession>
<organism evidence="7 8">
    <name type="scientific">Spirochaeta lutea</name>
    <dbReference type="NCBI Taxonomy" id="1480694"/>
    <lineage>
        <taxon>Bacteria</taxon>
        <taxon>Pseudomonadati</taxon>
        <taxon>Spirochaetota</taxon>
        <taxon>Spirochaetia</taxon>
        <taxon>Spirochaetales</taxon>
        <taxon>Spirochaetaceae</taxon>
        <taxon>Spirochaeta</taxon>
    </lineage>
</organism>
<evidence type="ECO:0000256" key="4">
    <source>
        <dbReference type="SAM" id="MobiDB-lite"/>
    </source>
</evidence>
<protein>
    <recommendedName>
        <fullName evidence="1">diguanylate cyclase</fullName>
        <ecNumber evidence="1">2.7.7.65</ecNumber>
    </recommendedName>
</protein>
<dbReference type="InterPro" id="IPR000160">
    <property type="entry name" value="GGDEF_dom"/>
</dbReference>
<dbReference type="EC" id="2.7.7.65" evidence="1"/>
<dbReference type="GO" id="GO:1902201">
    <property type="term" value="P:negative regulation of bacterial-type flagellum-dependent cell motility"/>
    <property type="evidence" value="ECO:0007669"/>
    <property type="project" value="TreeGrafter"/>
</dbReference>
<dbReference type="Gene3D" id="2.130.10.10">
    <property type="entry name" value="YVTN repeat-like/Quinoprotein amine dehydrogenase"/>
    <property type="match status" value="3"/>
</dbReference>
<comment type="catalytic activity">
    <reaction evidence="2">
        <text>2 GTP = 3',3'-c-di-GMP + 2 diphosphate</text>
        <dbReference type="Rhea" id="RHEA:24898"/>
        <dbReference type="ChEBI" id="CHEBI:33019"/>
        <dbReference type="ChEBI" id="CHEBI:37565"/>
        <dbReference type="ChEBI" id="CHEBI:58805"/>
        <dbReference type="EC" id="2.7.7.65"/>
    </reaction>
</comment>
<dbReference type="InterPro" id="IPR029787">
    <property type="entry name" value="Nucleotide_cyclase"/>
</dbReference>
<feature type="region of interest" description="Disordered" evidence="4">
    <location>
        <begin position="163"/>
        <end position="188"/>
    </location>
</feature>
<dbReference type="Pfam" id="PF07495">
    <property type="entry name" value="Y_Y_Y"/>
    <property type="match status" value="1"/>
</dbReference>
<dbReference type="InterPro" id="IPR050469">
    <property type="entry name" value="Diguanylate_Cyclase"/>
</dbReference>
<dbReference type="RefSeq" id="WP_162180197.1">
    <property type="nucleotide sequence ID" value="NZ_JNUP01000048.1"/>
</dbReference>
<dbReference type="STRING" id="1480694.DC28_06045"/>
<dbReference type="Pfam" id="PF00990">
    <property type="entry name" value="GGDEF"/>
    <property type="match status" value="1"/>
</dbReference>
<dbReference type="SMART" id="SM00267">
    <property type="entry name" value="GGDEF"/>
    <property type="match status" value="1"/>
</dbReference>